<dbReference type="EC" id="3.5.2.6" evidence="4"/>
<evidence type="ECO:0000256" key="8">
    <source>
        <dbReference type="ARBA" id="ARBA00023251"/>
    </source>
</evidence>
<proteinExistence type="inferred from homology"/>
<name>A0A2K3V194_9DEIO</name>
<dbReference type="GO" id="GO:0046677">
    <property type="term" value="P:response to antibiotic"/>
    <property type="evidence" value="ECO:0007669"/>
    <property type="project" value="UniProtKB-KW"/>
</dbReference>
<dbReference type="Pfam" id="PF03717">
    <property type="entry name" value="PBP_dimer"/>
    <property type="match status" value="1"/>
</dbReference>
<evidence type="ECO:0000256" key="3">
    <source>
        <dbReference type="ARBA" id="ARBA00007898"/>
    </source>
</evidence>
<keyword evidence="5" id="KW-0732">Signal</keyword>
<accession>A0A2K3V194</accession>
<dbReference type="GO" id="GO:0005886">
    <property type="term" value="C:plasma membrane"/>
    <property type="evidence" value="ECO:0007669"/>
    <property type="project" value="TreeGrafter"/>
</dbReference>
<keyword evidence="8" id="KW-0046">Antibiotic resistance</keyword>
<evidence type="ECO:0000256" key="4">
    <source>
        <dbReference type="ARBA" id="ARBA00012865"/>
    </source>
</evidence>
<dbReference type="Gene3D" id="3.40.710.10">
    <property type="entry name" value="DD-peptidase/beta-lactamase superfamily"/>
    <property type="match status" value="1"/>
</dbReference>
<comment type="subcellular location">
    <subcellularLocation>
        <location evidence="2">Membrane</location>
    </subcellularLocation>
</comment>
<dbReference type="GO" id="GO:0008800">
    <property type="term" value="F:beta-lactamase activity"/>
    <property type="evidence" value="ECO:0007669"/>
    <property type="project" value="UniProtKB-EC"/>
</dbReference>
<feature type="region of interest" description="Disordered" evidence="9">
    <location>
        <begin position="1"/>
        <end position="32"/>
    </location>
</feature>
<comment type="catalytic activity">
    <reaction evidence="1">
        <text>a beta-lactam + H2O = a substituted beta-amino acid</text>
        <dbReference type="Rhea" id="RHEA:20401"/>
        <dbReference type="ChEBI" id="CHEBI:15377"/>
        <dbReference type="ChEBI" id="CHEBI:35627"/>
        <dbReference type="ChEBI" id="CHEBI:140347"/>
        <dbReference type="EC" id="3.5.2.6"/>
    </reaction>
</comment>
<evidence type="ECO:0000313" key="12">
    <source>
        <dbReference type="EMBL" id="PNY82554.1"/>
    </source>
</evidence>
<dbReference type="SUPFAM" id="SSF56601">
    <property type="entry name" value="beta-lactamase/transpeptidase-like"/>
    <property type="match status" value="1"/>
</dbReference>
<evidence type="ECO:0000313" key="13">
    <source>
        <dbReference type="Proteomes" id="UP000236379"/>
    </source>
</evidence>
<evidence type="ECO:0000256" key="1">
    <source>
        <dbReference type="ARBA" id="ARBA00001526"/>
    </source>
</evidence>
<dbReference type="InterPro" id="IPR012338">
    <property type="entry name" value="Beta-lactam/transpept-like"/>
</dbReference>
<keyword evidence="7" id="KW-0472">Membrane</keyword>
<evidence type="ECO:0000256" key="7">
    <source>
        <dbReference type="ARBA" id="ARBA00023136"/>
    </source>
</evidence>
<dbReference type="OrthoDB" id="9804124at2"/>
<dbReference type="Proteomes" id="UP000236379">
    <property type="component" value="Unassembled WGS sequence"/>
</dbReference>
<feature type="domain" description="Penicillin-binding protein dimerisation" evidence="11">
    <location>
        <begin position="81"/>
        <end position="251"/>
    </location>
</feature>
<dbReference type="Gene3D" id="3.90.1310.10">
    <property type="entry name" value="Penicillin-binding protein 2a (Domain 2)"/>
    <property type="match status" value="1"/>
</dbReference>
<dbReference type="RefSeq" id="WP_103312986.1">
    <property type="nucleotide sequence ID" value="NZ_PPPD01000001.1"/>
</dbReference>
<sequence length="700" mass="76361">MSRTGDTLDRRDRLRRRAGGGSGRTGARPRGNGASRVAWMALAFSLTLGGLGARLYQLQVVQHSEYAVQSASNFQRDDVVRALRGEIRTRDGLLLATNRLAVDLVYTGRKEPGDPAQAIPAWDKIVYLAGIKPDALMNGQPREPDPHKETETVLARNVAEKNLAALYEYTVLVPSLELRERVERIYPQGKMAAHLLGYVQEASDSQVKEGGYTLGDMVGRSGLEYSLQKTLEGRNGLRRREVTANGRPQTERIIDPGQEGKDVTLTIDSTLQRAAETALRAELAEINAGRAKNNQPPETLTRGAIIAIDPRTNEVLAMASSPAYDPNWFSRVPSPDPVAKNWAVDPNRPNAELDAVTANRVVQAYNPGSVFKIATTLMYVERWGNFTLPCNPVYYFGRASFNNWAHHSLGIVDGRKAIAFSCNPWYYHSAALATPGVYSRQLKSRLTELGYHRETGLEIVGEKTGLLTDIGDYRDPEDSTSRKSPWYPGFGLNMSIGQGDVLVTPAQVVKVMSTIINEGQERPLTVIQAVAGKAQPRKPAQSVVRGGNVEVFRFVKEGMDWTTSIFGGTASTKIGPTLFPVATAGKTGTAENGMSRRKQSYAYTHGWYEGYGPVGTGQTPTFAVVTFFQNGGEGYGPGLNAAKRMFAARWCVNLGERLSALPLSAQQPCLGELDHMRAVYKARAERAKAALNAPPAPAAP</sequence>
<dbReference type="GO" id="GO:0071555">
    <property type="term" value="P:cell wall organization"/>
    <property type="evidence" value="ECO:0007669"/>
    <property type="project" value="TreeGrafter"/>
</dbReference>
<dbReference type="EMBL" id="PPPD01000001">
    <property type="protein sequence ID" value="PNY82554.1"/>
    <property type="molecule type" value="Genomic_DNA"/>
</dbReference>
<dbReference type="PANTHER" id="PTHR30627">
    <property type="entry name" value="PEPTIDOGLYCAN D,D-TRANSPEPTIDASE"/>
    <property type="match status" value="1"/>
</dbReference>
<dbReference type="Pfam" id="PF00905">
    <property type="entry name" value="Transpeptidase"/>
    <property type="match status" value="1"/>
</dbReference>
<dbReference type="InterPro" id="IPR001460">
    <property type="entry name" value="PCN-bd_Tpept"/>
</dbReference>
<evidence type="ECO:0000256" key="9">
    <source>
        <dbReference type="SAM" id="MobiDB-lite"/>
    </source>
</evidence>
<evidence type="ECO:0000259" key="10">
    <source>
        <dbReference type="Pfam" id="PF00905"/>
    </source>
</evidence>
<feature type="domain" description="Penicillin-binding protein transpeptidase" evidence="10">
    <location>
        <begin position="303"/>
        <end position="632"/>
    </location>
</feature>
<protein>
    <recommendedName>
        <fullName evidence="4">beta-lactamase</fullName>
        <ecNumber evidence="4">3.5.2.6</ecNumber>
    </recommendedName>
</protein>
<evidence type="ECO:0000256" key="5">
    <source>
        <dbReference type="ARBA" id="ARBA00022729"/>
    </source>
</evidence>
<evidence type="ECO:0000256" key="2">
    <source>
        <dbReference type="ARBA" id="ARBA00004370"/>
    </source>
</evidence>
<evidence type="ECO:0000256" key="6">
    <source>
        <dbReference type="ARBA" id="ARBA00022801"/>
    </source>
</evidence>
<organism evidence="12 13">
    <name type="scientific">Deinococcus koreensis</name>
    <dbReference type="NCBI Taxonomy" id="2054903"/>
    <lineage>
        <taxon>Bacteria</taxon>
        <taxon>Thermotogati</taxon>
        <taxon>Deinococcota</taxon>
        <taxon>Deinococci</taxon>
        <taxon>Deinococcales</taxon>
        <taxon>Deinococcaceae</taxon>
        <taxon>Deinococcus</taxon>
    </lineage>
</organism>
<dbReference type="InterPro" id="IPR050515">
    <property type="entry name" value="Beta-lactam/transpept"/>
</dbReference>
<gene>
    <name evidence="12" type="ORF">CVO96_15420</name>
</gene>
<keyword evidence="13" id="KW-1185">Reference proteome</keyword>
<dbReference type="GO" id="GO:0008658">
    <property type="term" value="F:penicillin binding"/>
    <property type="evidence" value="ECO:0007669"/>
    <property type="project" value="InterPro"/>
</dbReference>
<dbReference type="InterPro" id="IPR005311">
    <property type="entry name" value="PBP_dimer"/>
</dbReference>
<dbReference type="SUPFAM" id="SSF56519">
    <property type="entry name" value="Penicillin binding protein dimerisation domain"/>
    <property type="match status" value="1"/>
</dbReference>
<dbReference type="PANTHER" id="PTHR30627:SF6">
    <property type="entry name" value="BETA-LACTAMASE YBXI-RELATED"/>
    <property type="match status" value="1"/>
</dbReference>
<evidence type="ECO:0000259" key="11">
    <source>
        <dbReference type="Pfam" id="PF03717"/>
    </source>
</evidence>
<keyword evidence="6" id="KW-0378">Hydrolase</keyword>
<reference evidence="12 13" key="1">
    <citation type="submission" date="2018-01" db="EMBL/GenBank/DDBJ databases">
        <title>Deinococcus koreensis sp. nov., a radiation-resistant bacterium isolated from river water.</title>
        <authorList>
            <person name="Choi A."/>
        </authorList>
    </citation>
    <scope>NUCLEOTIDE SEQUENCE [LARGE SCALE GENOMIC DNA]</scope>
    <source>
        <strain evidence="12 13">SJW1-2</strain>
    </source>
</reference>
<comment type="caution">
    <text evidence="12">The sequence shown here is derived from an EMBL/GenBank/DDBJ whole genome shotgun (WGS) entry which is preliminary data.</text>
</comment>
<comment type="similarity">
    <text evidence="3">Belongs to the class-D beta-lactamase family.</text>
</comment>
<dbReference type="InterPro" id="IPR036138">
    <property type="entry name" value="PBP_dimer_sf"/>
</dbReference>
<feature type="compositionally biased region" description="Basic and acidic residues" evidence="9">
    <location>
        <begin position="1"/>
        <end position="12"/>
    </location>
</feature>
<dbReference type="AlphaFoldDB" id="A0A2K3V194"/>